<accession>A0A1H8LAL6</accession>
<dbReference type="Proteomes" id="UP000183063">
    <property type="component" value="Unassembled WGS sequence"/>
</dbReference>
<dbReference type="Pfam" id="PF20339">
    <property type="entry name" value="DUF6634"/>
    <property type="match status" value="1"/>
</dbReference>
<protein>
    <submittedName>
        <fullName evidence="1">Uncharacterized protein</fullName>
    </submittedName>
</protein>
<sequence>MFQWIDSQATERLLEDIRRANAGEFEMSDIANAPLLDGYRAVLGRAYALSGIVSGHPRLEDGKKIVTSQLFYLDPDRGIARTMNNWYRLSKRDQGKGN</sequence>
<reference evidence="3" key="1">
    <citation type="submission" date="2016-10" db="EMBL/GenBank/DDBJ databases">
        <authorList>
            <person name="Wibberg D."/>
        </authorList>
    </citation>
    <scope>NUCLEOTIDE SEQUENCE [LARGE SCALE GENOMIC DNA]</scope>
</reference>
<proteinExistence type="predicted"/>
<reference evidence="2 4" key="3">
    <citation type="submission" date="2016-10" db="EMBL/GenBank/DDBJ databases">
        <authorList>
            <person name="Varghese N."/>
            <person name="Submissions S."/>
        </authorList>
    </citation>
    <scope>NUCLEOTIDE SEQUENCE [LARGE SCALE GENOMIC DNA]</scope>
    <source>
        <strain evidence="2 4">CGMCC 1.7071</strain>
    </source>
</reference>
<evidence type="ECO:0000313" key="1">
    <source>
        <dbReference type="EMBL" id="SEH87525.1"/>
    </source>
</evidence>
<name>A0A1H8LAL6_9HYPH</name>
<organism evidence="1 3">
    <name type="scientific">Rhizobium tibeticum</name>
    <dbReference type="NCBI Taxonomy" id="501024"/>
    <lineage>
        <taxon>Bacteria</taxon>
        <taxon>Pseudomonadati</taxon>
        <taxon>Pseudomonadota</taxon>
        <taxon>Alphaproteobacteria</taxon>
        <taxon>Hyphomicrobiales</taxon>
        <taxon>Rhizobiaceae</taxon>
        <taxon>Rhizobium/Agrobacterium group</taxon>
        <taxon>Rhizobium</taxon>
    </lineage>
</organism>
<evidence type="ECO:0000313" key="4">
    <source>
        <dbReference type="Proteomes" id="UP000198939"/>
    </source>
</evidence>
<evidence type="ECO:0000313" key="3">
    <source>
        <dbReference type="Proteomes" id="UP000183063"/>
    </source>
</evidence>
<dbReference type="OrthoDB" id="7870532at2"/>
<dbReference type="EMBL" id="FOCV01000010">
    <property type="protein sequence ID" value="SEO02185.1"/>
    <property type="molecule type" value="Genomic_DNA"/>
</dbReference>
<reference evidence="1" key="2">
    <citation type="submission" date="2016-10" db="EMBL/GenBank/DDBJ databases">
        <authorList>
            <person name="de Groot N.N."/>
        </authorList>
    </citation>
    <scope>NUCLEOTIDE SEQUENCE [LARGE SCALE GENOMIC DNA]</scope>
    <source>
        <strain evidence="1">CCBAU85039</strain>
    </source>
</reference>
<dbReference type="InterPro" id="IPR046574">
    <property type="entry name" value="DUF6634"/>
</dbReference>
<dbReference type="RefSeq" id="WP_072376006.1">
    <property type="nucleotide sequence ID" value="NZ_FNXB01000012.1"/>
</dbReference>
<gene>
    <name evidence="1" type="ORF">RTCCBAU85039_2832</name>
    <name evidence="2" type="ORF">SAMN05216228_1010190</name>
</gene>
<evidence type="ECO:0000313" key="2">
    <source>
        <dbReference type="EMBL" id="SEO02185.1"/>
    </source>
</evidence>
<dbReference type="EMBL" id="FNXB01000012">
    <property type="protein sequence ID" value="SEH87525.1"/>
    <property type="molecule type" value="Genomic_DNA"/>
</dbReference>
<dbReference type="Proteomes" id="UP000198939">
    <property type="component" value="Unassembled WGS sequence"/>
</dbReference>
<keyword evidence="4" id="KW-1185">Reference proteome</keyword>
<dbReference type="AlphaFoldDB" id="A0A1H8LAL6"/>
<dbReference type="STRING" id="501024.RTCCBAU85039_2832"/>